<dbReference type="Gene3D" id="1.10.630.10">
    <property type="entry name" value="Cytochrome P450"/>
    <property type="match status" value="1"/>
</dbReference>
<gene>
    <name evidence="10" type="ORF">AOZ06_15930</name>
</gene>
<evidence type="ECO:0000256" key="1">
    <source>
        <dbReference type="ARBA" id="ARBA00010617"/>
    </source>
</evidence>
<keyword evidence="11" id="KW-1185">Reference proteome</keyword>
<dbReference type="GO" id="GO:0020037">
    <property type="term" value="F:heme binding"/>
    <property type="evidence" value="ECO:0007669"/>
    <property type="project" value="InterPro"/>
</dbReference>
<evidence type="ECO:0000256" key="8">
    <source>
        <dbReference type="RuleBase" id="RU000461"/>
    </source>
</evidence>
<dbReference type="RefSeq" id="WP_054290105.1">
    <property type="nucleotide sequence ID" value="NZ_CP012752.1"/>
</dbReference>
<evidence type="ECO:0008006" key="12">
    <source>
        <dbReference type="Google" id="ProtNLM"/>
    </source>
</evidence>
<name>A0A0N9I193_9PSEU</name>
<dbReference type="Proteomes" id="UP000063699">
    <property type="component" value="Chromosome"/>
</dbReference>
<dbReference type="GO" id="GO:0005506">
    <property type="term" value="F:iron ion binding"/>
    <property type="evidence" value="ECO:0007669"/>
    <property type="project" value="InterPro"/>
</dbReference>
<dbReference type="InterPro" id="IPR002403">
    <property type="entry name" value="Cyt_P450_E_grp-IV"/>
</dbReference>
<feature type="binding site" description="axial binding residue" evidence="7">
    <location>
        <position position="93"/>
    </location>
    <ligand>
        <name>heme</name>
        <dbReference type="ChEBI" id="CHEBI:30413"/>
    </ligand>
    <ligandPart>
        <name>Fe</name>
        <dbReference type="ChEBI" id="CHEBI:18248"/>
    </ligandPart>
</feature>
<dbReference type="SUPFAM" id="SSF48264">
    <property type="entry name" value="Cytochrome P450"/>
    <property type="match status" value="1"/>
</dbReference>
<dbReference type="InterPro" id="IPR017972">
    <property type="entry name" value="Cyt_P450_CS"/>
</dbReference>
<accession>A0A0N9I193</accession>
<dbReference type="KEGG" id="kphy:AOZ06_15930"/>
<organism evidence="10 11">
    <name type="scientific">Kibdelosporangium phytohabitans</name>
    <dbReference type="NCBI Taxonomy" id="860235"/>
    <lineage>
        <taxon>Bacteria</taxon>
        <taxon>Bacillati</taxon>
        <taxon>Actinomycetota</taxon>
        <taxon>Actinomycetes</taxon>
        <taxon>Pseudonocardiales</taxon>
        <taxon>Pseudonocardiaceae</taxon>
        <taxon>Kibdelosporangium</taxon>
    </lineage>
</organism>
<dbReference type="OrthoDB" id="5290182at2"/>
<evidence type="ECO:0000256" key="6">
    <source>
        <dbReference type="ARBA" id="ARBA00023033"/>
    </source>
</evidence>
<evidence type="ECO:0000256" key="5">
    <source>
        <dbReference type="ARBA" id="ARBA00023004"/>
    </source>
</evidence>
<evidence type="ECO:0000313" key="10">
    <source>
        <dbReference type="EMBL" id="ALG08198.1"/>
    </source>
</evidence>
<dbReference type="EMBL" id="CP012752">
    <property type="protein sequence ID" value="ALG08198.1"/>
    <property type="molecule type" value="Genomic_DNA"/>
</dbReference>
<comment type="cofactor">
    <cofactor evidence="7">
        <name>heme</name>
        <dbReference type="ChEBI" id="CHEBI:30413"/>
    </cofactor>
</comment>
<dbReference type="GO" id="GO:0016705">
    <property type="term" value="F:oxidoreductase activity, acting on paired donors, with incorporation or reduction of molecular oxygen"/>
    <property type="evidence" value="ECO:0007669"/>
    <property type="project" value="InterPro"/>
</dbReference>
<evidence type="ECO:0000256" key="7">
    <source>
        <dbReference type="PIRSR" id="PIRSR602403-1"/>
    </source>
</evidence>
<proteinExistence type="inferred from homology"/>
<dbReference type="AlphaFoldDB" id="A0A0N9I193"/>
<comment type="similarity">
    <text evidence="1 8">Belongs to the cytochrome P450 family.</text>
</comment>
<dbReference type="Pfam" id="PF00067">
    <property type="entry name" value="p450"/>
    <property type="match status" value="1"/>
</dbReference>
<evidence type="ECO:0000256" key="2">
    <source>
        <dbReference type="ARBA" id="ARBA00022617"/>
    </source>
</evidence>
<keyword evidence="3 7" id="KW-0479">Metal-binding</keyword>
<sequence>MSRLTYTNRVITETLRLYPPVWFSTRATSTDTELGGHPIPAGSMVIFSPYQVHHEPRVYHDPYRFDPDRWEPDHAKATPRTTWIPFGAGARKCIGANVGIAELTIALAAIVSRWHLHPVPGEKVRPRAQAVLFPQATAPDRATTSLSSITSGALRVRGAQGRIRTPLNGTTSARPRPSPFRPR</sequence>
<evidence type="ECO:0000313" key="11">
    <source>
        <dbReference type="Proteomes" id="UP000063699"/>
    </source>
</evidence>
<evidence type="ECO:0000256" key="4">
    <source>
        <dbReference type="ARBA" id="ARBA00023002"/>
    </source>
</evidence>
<dbReference type="PROSITE" id="PS00086">
    <property type="entry name" value="CYTOCHROME_P450"/>
    <property type="match status" value="1"/>
</dbReference>
<protein>
    <recommendedName>
        <fullName evidence="12">Cytochrome</fullName>
    </recommendedName>
</protein>
<feature type="region of interest" description="Disordered" evidence="9">
    <location>
        <begin position="157"/>
        <end position="183"/>
    </location>
</feature>
<keyword evidence="5 7" id="KW-0408">Iron</keyword>
<keyword evidence="6 8" id="KW-0503">Monooxygenase</keyword>
<dbReference type="PANTHER" id="PTHR24291">
    <property type="entry name" value="CYTOCHROME P450 FAMILY 4"/>
    <property type="match status" value="1"/>
</dbReference>
<dbReference type="GO" id="GO:0004497">
    <property type="term" value="F:monooxygenase activity"/>
    <property type="evidence" value="ECO:0007669"/>
    <property type="project" value="UniProtKB-KW"/>
</dbReference>
<evidence type="ECO:0000256" key="9">
    <source>
        <dbReference type="SAM" id="MobiDB-lite"/>
    </source>
</evidence>
<keyword evidence="2 7" id="KW-0349">Heme</keyword>
<dbReference type="PRINTS" id="PR00385">
    <property type="entry name" value="P450"/>
</dbReference>
<keyword evidence="4 8" id="KW-0560">Oxidoreductase</keyword>
<dbReference type="STRING" id="860235.AOZ06_15930"/>
<evidence type="ECO:0000256" key="3">
    <source>
        <dbReference type="ARBA" id="ARBA00022723"/>
    </source>
</evidence>
<reference evidence="10 11" key="1">
    <citation type="submission" date="2015-07" db="EMBL/GenBank/DDBJ databases">
        <title>Genome sequencing of Kibdelosporangium phytohabitans.</title>
        <authorList>
            <person name="Qin S."/>
            <person name="Xing K."/>
        </authorList>
    </citation>
    <scope>NUCLEOTIDE SEQUENCE [LARGE SCALE GENOMIC DNA]</scope>
    <source>
        <strain evidence="10 11">KLBMP1111</strain>
    </source>
</reference>
<dbReference type="PANTHER" id="PTHR24291:SF50">
    <property type="entry name" value="BIFUNCTIONAL ALBAFLAVENONE MONOOXYGENASE_TERPENE SYNTHASE"/>
    <property type="match status" value="1"/>
</dbReference>
<dbReference type="InterPro" id="IPR050196">
    <property type="entry name" value="Cytochrome_P450_Monoox"/>
</dbReference>
<dbReference type="InterPro" id="IPR036396">
    <property type="entry name" value="Cyt_P450_sf"/>
</dbReference>
<dbReference type="PRINTS" id="PR00465">
    <property type="entry name" value="EP450IV"/>
</dbReference>
<dbReference type="InterPro" id="IPR001128">
    <property type="entry name" value="Cyt_P450"/>
</dbReference>